<name>A0A2M3ZSZ0_9DIPT</name>
<organism evidence="2">
    <name type="scientific">Anopheles braziliensis</name>
    <dbReference type="NCBI Taxonomy" id="58242"/>
    <lineage>
        <taxon>Eukaryota</taxon>
        <taxon>Metazoa</taxon>
        <taxon>Ecdysozoa</taxon>
        <taxon>Arthropoda</taxon>
        <taxon>Hexapoda</taxon>
        <taxon>Insecta</taxon>
        <taxon>Pterygota</taxon>
        <taxon>Neoptera</taxon>
        <taxon>Endopterygota</taxon>
        <taxon>Diptera</taxon>
        <taxon>Nematocera</taxon>
        <taxon>Culicoidea</taxon>
        <taxon>Culicidae</taxon>
        <taxon>Anophelinae</taxon>
        <taxon>Anopheles</taxon>
    </lineage>
</organism>
<evidence type="ECO:0000256" key="1">
    <source>
        <dbReference type="SAM" id="SignalP"/>
    </source>
</evidence>
<keyword evidence="1" id="KW-0732">Signal</keyword>
<dbReference type="AlphaFoldDB" id="A0A2M3ZSZ0"/>
<evidence type="ECO:0000313" key="2">
    <source>
        <dbReference type="EMBL" id="MBW31613.1"/>
    </source>
</evidence>
<reference evidence="2" key="1">
    <citation type="submission" date="2018-01" db="EMBL/GenBank/DDBJ databases">
        <title>An insight into the sialome of Amazonian anophelines.</title>
        <authorList>
            <person name="Ribeiro J.M."/>
            <person name="Scarpassa V."/>
            <person name="Calvo E."/>
        </authorList>
    </citation>
    <scope>NUCLEOTIDE SEQUENCE</scope>
    <source>
        <tissue evidence="2">Salivary glands</tissue>
    </source>
</reference>
<accession>A0A2M3ZSZ0</accession>
<feature type="signal peptide" evidence="1">
    <location>
        <begin position="1"/>
        <end position="18"/>
    </location>
</feature>
<protein>
    <submittedName>
        <fullName evidence="2">Putative secreted peptide</fullName>
    </submittedName>
</protein>
<proteinExistence type="predicted"/>
<dbReference type="EMBL" id="GGFM01010862">
    <property type="protein sequence ID" value="MBW31613.1"/>
    <property type="molecule type" value="Transcribed_RNA"/>
</dbReference>
<feature type="chain" id="PRO_5014792054" evidence="1">
    <location>
        <begin position="19"/>
        <end position="109"/>
    </location>
</feature>
<sequence>MQLVVSVPIIWIVLDVPALFPRTAIYVFERNLLIQIQHLNIGLGNNIRTQCTRPCTATVRIDDRLLYHLTIAQHRPDLAFGVRFIASVYRSANGINLFSYVTKLLAMFA</sequence>